<dbReference type="RefSeq" id="WP_015911166.1">
    <property type="nucleotide sequence ID" value="NC_012029.1"/>
</dbReference>
<evidence type="ECO:0000313" key="4">
    <source>
        <dbReference type="Proteomes" id="UP000000740"/>
    </source>
</evidence>
<keyword evidence="1" id="KW-0472">Membrane</keyword>
<feature type="transmembrane region" description="Helical" evidence="1">
    <location>
        <begin position="22"/>
        <end position="44"/>
    </location>
</feature>
<dbReference type="GeneID" id="7401533"/>
<dbReference type="eggNOG" id="ENOG502N5HX">
    <property type="taxonomic scope" value="Archaea"/>
</dbReference>
<dbReference type="Proteomes" id="UP000000740">
    <property type="component" value="Chromosome 1"/>
</dbReference>
<feature type="transmembrane region" description="Helical" evidence="1">
    <location>
        <begin position="50"/>
        <end position="71"/>
    </location>
</feature>
<sequence length="153" mass="15876">MGSTGTVAGRLRDETVQWLERVFFGGAELSLLSSPAFVAVLILQTRYPDAVPIAGLLAIGLGSVSIALFRAKALDVGAWPRRGELATLPLRVGYFSALFLLATVGIAVAATAAGSLWLALLGGVVQPLGLAAFPSVYRAVHGEPLQHTPAAKL</sequence>
<dbReference type="EMBL" id="CP001365">
    <property type="protein sequence ID" value="ACM58054.1"/>
    <property type="molecule type" value="Genomic_DNA"/>
</dbReference>
<evidence type="ECO:0000256" key="1">
    <source>
        <dbReference type="SAM" id="Phobius"/>
    </source>
</evidence>
<keyword evidence="4" id="KW-1185">Reference proteome</keyword>
<dbReference type="HOGENOM" id="CLU_1709068_0_0_2"/>
<accession>B9LT82</accession>
<feature type="transmembrane region" description="Helical" evidence="1">
    <location>
        <begin position="92"/>
        <end position="110"/>
    </location>
</feature>
<keyword evidence="1" id="KW-0812">Transmembrane</keyword>
<dbReference type="AlphaFoldDB" id="B9LT82"/>
<name>B9LT82_HALLT</name>
<evidence type="ECO:0000313" key="3">
    <source>
        <dbReference type="EMBL" id="ACM58054.1"/>
    </source>
</evidence>
<dbReference type="InterPro" id="IPR058528">
    <property type="entry name" value="DUF8215"/>
</dbReference>
<protein>
    <recommendedName>
        <fullName evidence="2">DUF8215 domain-containing protein</fullName>
    </recommendedName>
</protein>
<proteinExistence type="predicted"/>
<dbReference type="Pfam" id="PF26650">
    <property type="entry name" value="DUF8215"/>
    <property type="match status" value="1"/>
</dbReference>
<feature type="domain" description="DUF8215" evidence="2">
    <location>
        <begin position="13"/>
        <end position="140"/>
    </location>
</feature>
<evidence type="ECO:0000259" key="2">
    <source>
        <dbReference type="Pfam" id="PF26650"/>
    </source>
</evidence>
<gene>
    <name evidence="3" type="ordered locus">Hlac_2481</name>
</gene>
<dbReference type="KEGG" id="hla:Hlac_2481"/>
<keyword evidence="1" id="KW-1133">Transmembrane helix</keyword>
<reference evidence="3 4" key="1">
    <citation type="journal article" date="2016" name="Stand. Genomic Sci.">
        <title>Complete genome sequence of the Antarctic Halorubrum lacusprofundi type strain ACAM 34.</title>
        <authorList>
            <person name="Anderson I.J."/>
            <person name="DasSarma P."/>
            <person name="Lucas S."/>
            <person name="Copeland A."/>
            <person name="Lapidus A."/>
            <person name="Del Rio T.G."/>
            <person name="Tice H."/>
            <person name="Dalin E."/>
            <person name="Bruce D.C."/>
            <person name="Goodwin L."/>
            <person name="Pitluck S."/>
            <person name="Sims D."/>
            <person name="Brettin T.S."/>
            <person name="Detter J.C."/>
            <person name="Han C.S."/>
            <person name="Larimer F."/>
            <person name="Hauser L."/>
            <person name="Land M."/>
            <person name="Ivanova N."/>
            <person name="Richardson P."/>
            <person name="Cavicchioli R."/>
            <person name="DasSarma S."/>
            <person name="Woese C.R."/>
            <person name="Kyrpides N.C."/>
        </authorList>
    </citation>
    <scope>NUCLEOTIDE SEQUENCE [LARGE SCALE GENOMIC DNA]</scope>
    <source>
        <strain evidence="4">ATCC 49239 / DSM 5036 / JCM 8891 / ACAM 34</strain>
    </source>
</reference>
<organism evidence="3 4">
    <name type="scientific">Halorubrum lacusprofundi (strain ATCC 49239 / DSM 5036 / JCM 8891 / ACAM 34)</name>
    <dbReference type="NCBI Taxonomy" id="416348"/>
    <lineage>
        <taxon>Archaea</taxon>
        <taxon>Methanobacteriati</taxon>
        <taxon>Methanobacteriota</taxon>
        <taxon>Stenosarchaea group</taxon>
        <taxon>Halobacteria</taxon>
        <taxon>Halobacteriales</taxon>
        <taxon>Haloferacaceae</taxon>
        <taxon>Halorubrum</taxon>
    </lineage>
</organism>